<dbReference type="PANTHER" id="PTHR45947">
    <property type="entry name" value="SULFOQUINOVOSYL TRANSFERASE SQD2"/>
    <property type="match status" value="1"/>
</dbReference>
<gene>
    <name evidence="2" type="ORF">UFOPK2967_00307</name>
    <name evidence="3" type="ORF">UFOPK3587_00114</name>
    <name evidence="4" type="ORF">UFOPK3984_00393</name>
    <name evidence="5" type="ORF">UFOPK4114_00180</name>
</gene>
<sequence length="381" mass="41505">MEKILFVTNDFGPRAGGIETFIIGLIERLPKNTVTVYTSAQNDTRAYDRSWLDEYGVSVIRDRARVLLPTPRVARAIRQVSKNSGIEIGVFGAAAPLGLLAPSLRASGVKHIVALTHGHEVWWAKVFPFSLALSKIVRSVDVLTHLGNFTKNEISQSLNSESAHSMQKLAPGIDTSHFAPIPSSSLLRNELGLSSAKVIVSVGRLVHRKGQDRLIQALPTIRQKIPNAHLLLVGEGPYRKKLEALAHKSGVSDAVTFIGRVQYSDLPRYICVGDIFAMPCRSRFAGLEVEGLGIVYLEASACGLPVIAGNSGGAPDAVLDGISGVVVDGENLAAISKAVVDLLSNPEKAHQMGIAGRKWIIEEWSWDRWAKRFWEILKITR</sequence>
<dbReference type="GO" id="GO:0016758">
    <property type="term" value="F:hexosyltransferase activity"/>
    <property type="evidence" value="ECO:0007669"/>
    <property type="project" value="TreeGrafter"/>
</dbReference>
<reference evidence="4" key="1">
    <citation type="submission" date="2020-05" db="EMBL/GenBank/DDBJ databases">
        <authorList>
            <person name="Chiriac C."/>
            <person name="Salcher M."/>
            <person name="Ghai R."/>
            <person name="Kavagutti S V."/>
        </authorList>
    </citation>
    <scope>NUCLEOTIDE SEQUENCE</scope>
</reference>
<dbReference type="CDD" id="cd03801">
    <property type="entry name" value="GT4_PimA-like"/>
    <property type="match status" value="1"/>
</dbReference>
<accession>A0A6J7MJH0</accession>
<proteinExistence type="predicted"/>
<dbReference type="PANTHER" id="PTHR45947:SF3">
    <property type="entry name" value="SULFOQUINOVOSYL TRANSFERASE SQD2"/>
    <property type="match status" value="1"/>
</dbReference>
<dbReference type="EMBL" id="CAFBPP010000003">
    <property type="protein sequence ID" value="CAB5009719.1"/>
    <property type="molecule type" value="Genomic_DNA"/>
</dbReference>
<evidence type="ECO:0000313" key="3">
    <source>
        <dbReference type="EMBL" id="CAB4894559.1"/>
    </source>
</evidence>
<feature type="domain" description="Glycosyl transferase family 1" evidence="1">
    <location>
        <begin position="193"/>
        <end position="359"/>
    </location>
</feature>
<organism evidence="4">
    <name type="scientific">freshwater metagenome</name>
    <dbReference type="NCBI Taxonomy" id="449393"/>
    <lineage>
        <taxon>unclassified sequences</taxon>
        <taxon>metagenomes</taxon>
        <taxon>ecological metagenomes</taxon>
    </lineage>
</organism>
<dbReference type="InterPro" id="IPR001296">
    <property type="entry name" value="Glyco_trans_1"/>
</dbReference>
<dbReference type="EMBL" id="CAFBOP010000009">
    <property type="protein sequence ID" value="CAB4981131.1"/>
    <property type="molecule type" value="Genomic_DNA"/>
</dbReference>
<dbReference type="SUPFAM" id="SSF53756">
    <property type="entry name" value="UDP-Glycosyltransferase/glycogen phosphorylase"/>
    <property type="match status" value="1"/>
</dbReference>
<evidence type="ECO:0000259" key="1">
    <source>
        <dbReference type="Pfam" id="PF00534"/>
    </source>
</evidence>
<name>A0A6J7MJH0_9ZZZZ</name>
<dbReference type="Pfam" id="PF00534">
    <property type="entry name" value="Glycos_transf_1"/>
    <property type="match status" value="1"/>
</dbReference>
<evidence type="ECO:0000313" key="5">
    <source>
        <dbReference type="EMBL" id="CAB5009719.1"/>
    </source>
</evidence>
<dbReference type="Gene3D" id="3.40.50.2000">
    <property type="entry name" value="Glycogen Phosphorylase B"/>
    <property type="match status" value="2"/>
</dbReference>
<dbReference type="FunFam" id="3.40.50.2000:FF:000069">
    <property type="entry name" value="Alpha-(1-6)-phosphatidylinositol monomannoside mannosyltransferase"/>
    <property type="match status" value="1"/>
</dbReference>
<evidence type="ECO:0000313" key="4">
    <source>
        <dbReference type="EMBL" id="CAB4981131.1"/>
    </source>
</evidence>
<evidence type="ECO:0000313" key="2">
    <source>
        <dbReference type="EMBL" id="CAB4781192.1"/>
    </source>
</evidence>
<dbReference type="EMBL" id="CAFBMN010000003">
    <property type="protein sequence ID" value="CAB4894559.1"/>
    <property type="molecule type" value="Genomic_DNA"/>
</dbReference>
<dbReference type="InterPro" id="IPR050194">
    <property type="entry name" value="Glycosyltransferase_grp1"/>
</dbReference>
<dbReference type="AlphaFoldDB" id="A0A6J7MJH0"/>
<protein>
    <submittedName>
        <fullName evidence="4">Unannotated protein</fullName>
    </submittedName>
</protein>
<dbReference type="EMBL" id="CAFAAC010000010">
    <property type="protein sequence ID" value="CAB4781192.1"/>
    <property type="molecule type" value="Genomic_DNA"/>
</dbReference>